<dbReference type="Proteomes" id="UP000283523">
    <property type="component" value="Unassembled WGS sequence"/>
</dbReference>
<name>A0A418MHF2_9BACT</name>
<comment type="caution">
    <text evidence="4">The sequence shown here is derived from an EMBL/GenBank/DDBJ whole genome shotgun (WGS) entry which is preliminary data.</text>
</comment>
<dbReference type="PANTHER" id="PTHR44591">
    <property type="entry name" value="STRESS RESPONSE REGULATOR PROTEIN 1"/>
    <property type="match status" value="1"/>
</dbReference>
<feature type="modified residue" description="4-aspartylphosphate" evidence="2">
    <location>
        <position position="63"/>
    </location>
</feature>
<feature type="domain" description="Response regulatory" evidence="3">
    <location>
        <begin position="8"/>
        <end position="130"/>
    </location>
</feature>
<reference evidence="4 5" key="1">
    <citation type="submission" date="2018-08" db="EMBL/GenBank/DDBJ databases">
        <title>Fibrisoma montanum sp. nov., isolated from Danxia mountain soil.</title>
        <authorList>
            <person name="Huang Y."/>
        </authorList>
    </citation>
    <scope>NUCLEOTIDE SEQUENCE [LARGE SCALE GENOMIC DNA]</scope>
    <source>
        <strain evidence="4 5">HYT19</strain>
    </source>
</reference>
<evidence type="ECO:0000259" key="3">
    <source>
        <dbReference type="PROSITE" id="PS50110"/>
    </source>
</evidence>
<dbReference type="PROSITE" id="PS50110">
    <property type="entry name" value="RESPONSE_REGULATORY"/>
    <property type="match status" value="1"/>
</dbReference>
<dbReference type="Pfam" id="PF00072">
    <property type="entry name" value="Response_reg"/>
    <property type="match status" value="1"/>
</dbReference>
<dbReference type="EMBL" id="QXED01000001">
    <property type="protein sequence ID" value="RIV26771.1"/>
    <property type="molecule type" value="Genomic_DNA"/>
</dbReference>
<dbReference type="GO" id="GO:0000160">
    <property type="term" value="P:phosphorelay signal transduction system"/>
    <property type="evidence" value="ECO:0007669"/>
    <property type="project" value="InterPro"/>
</dbReference>
<dbReference type="SUPFAM" id="SSF52172">
    <property type="entry name" value="CheY-like"/>
    <property type="match status" value="1"/>
</dbReference>
<dbReference type="OrthoDB" id="7631574at2"/>
<accession>A0A418MHF2</accession>
<protein>
    <submittedName>
        <fullName evidence="4">Response regulator</fullName>
    </submittedName>
</protein>
<proteinExistence type="predicted"/>
<keyword evidence="1 2" id="KW-0597">Phosphoprotein</keyword>
<dbReference type="AlphaFoldDB" id="A0A418MHF2"/>
<organism evidence="4 5">
    <name type="scientific">Fibrisoma montanum</name>
    <dbReference type="NCBI Taxonomy" id="2305895"/>
    <lineage>
        <taxon>Bacteria</taxon>
        <taxon>Pseudomonadati</taxon>
        <taxon>Bacteroidota</taxon>
        <taxon>Cytophagia</taxon>
        <taxon>Cytophagales</taxon>
        <taxon>Spirosomataceae</taxon>
        <taxon>Fibrisoma</taxon>
    </lineage>
</organism>
<evidence type="ECO:0000313" key="5">
    <source>
        <dbReference type="Proteomes" id="UP000283523"/>
    </source>
</evidence>
<dbReference type="RefSeq" id="WP_119665629.1">
    <property type="nucleotide sequence ID" value="NZ_QXED01000001.1"/>
</dbReference>
<dbReference type="InterPro" id="IPR011006">
    <property type="entry name" value="CheY-like_superfamily"/>
</dbReference>
<evidence type="ECO:0000256" key="1">
    <source>
        <dbReference type="ARBA" id="ARBA00022553"/>
    </source>
</evidence>
<sequence length="142" mass="15766">MPSRNCPLIYVVEDDADDAYVLSAMFNDYYKEYKVCFMENGSDLMLRLTHLLDGRLPNLILLDLNLPILNGKETLQLLACDDQFQTIPVAVLSGADQEPVMHQCFALGAAAFVSKIKSYPQLVQAIGDLMSQCLFSATESPL</sequence>
<dbReference type="InterPro" id="IPR001789">
    <property type="entry name" value="Sig_transdc_resp-reg_receiver"/>
</dbReference>
<evidence type="ECO:0000313" key="4">
    <source>
        <dbReference type="EMBL" id="RIV26771.1"/>
    </source>
</evidence>
<dbReference type="Gene3D" id="3.40.50.2300">
    <property type="match status" value="1"/>
</dbReference>
<keyword evidence="5" id="KW-1185">Reference proteome</keyword>
<dbReference type="InterPro" id="IPR050595">
    <property type="entry name" value="Bact_response_regulator"/>
</dbReference>
<gene>
    <name evidence="4" type="ORF">DYU11_00150</name>
</gene>
<dbReference type="PANTHER" id="PTHR44591:SF23">
    <property type="entry name" value="CHEY SUBFAMILY"/>
    <property type="match status" value="1"/>
</dbReference>
<evidence type="ECO:0000256" key="2">
    <source>
        <dbReference type="PROSITE-ProRule" id="PRU00169"/>
    </source>
</evidence>
<dbReference type="SMART" id="SM00448">
    <property type="entry name" value="REC"/>
    <property type="match status" value="1"/>
</dbReference>